<gene>
    <name evidence="6" type="ORF">N7Z68_00255</name>
</gene>
<protein>
    <submittedName>
        <fullName evidence="6">Gluconokinase</fullName>
    </submittedName>
</protein>
<comment type="caution">
    <text evidence="6">The sequence shown here is derived from an EMBL/GenBank/DDBJ whole genome shotgun (WGS) entry which is preliminary data.</text>
</comment>
<dbReference type="PANTHER" id="PTHR43095:SF2">
    <property type="entry name" value="GLUCONOKINASE"/>
    <property type="match status" value="1"/>
</dbReference>
<accession>A0ABT5V948</accession>
<dbReference type="InterPro" id="IPR043129">
    <property type="entry name" value="ATPase_NBD"/>
</dbReference>
<dbReference type="RefSeq" id="WP_275116446.1">
    <property type="nucleotide sequence ID" value="NZ_JAOTPO010000001.1"/>
</dbReference>
<keyword evidence="7" id="KW-1185">Reference proteome</keyword>
<sequence>MDYVIGLDIGTTSAKAVLFTRDGTVKAESEETYNVSHPHPSWVEQDPNEIEKAAKKALKSIVEAGVTSTDHIIVVGISSAMHSLICMDAQGNAISPSITWADGRSVHQAEKIKSTSGLDIYMKTGTPVHPMSPLIKLIWMKETNYSPYLKAYKFVSIKEYLMKKWFNQYIVDYSIASATGMFNVHTFEWDEQALAMTGIQRGQLSKPVPPTHVVEGLSNAVVEETGLSLDTKFVIGASDGPLANLGIGAINPGDVAITVGTSGAIRQMASKPQTDELQEIFCYGLTRDSWIMGGPTNNGGIVLQWLKEIVGEHQVYLAQKDEKRAYEQLVELAKTVNPGADGLLFLPYLNGERAPYWDANARGSFIGLTLAHKKEHLIRAGMEGVIFSLLTVSEALERLAGPAKNFFASGGFARSPLWLQILADVFGQEVQVPKSHQSSAWGAAWMGLVGVGEEKYLTDIKEFIPMETCYLPSEENHKVYQTLYHTFKNLYISLQPHYKTISDYQRRH</sequence>
<dbReference type="PIRSF" id="PIRSF000538">
    <property type="entry name" value="GlpK"/>
    <property type="match status" value="1"/>
</dbReference>
<keyword evidence="2" id="KW-0808">Transferase</keyword>
<dbReference type="InterPro" id="IPR050406">
    <property type="entry name" value="FGGY_Carb_Kinase"/>
</dbReference>
<evidence type="ECO:0000259" key="5">
    <source>
        <dbReference type="Pfam" id="PF02782"/>
    </source>
</evidence>
<dbReference type="Pfam" id="PF02782">
    <property type="entry name" value="FGGY_C"/>
    <property type="match status" value="1"/>
</dbReference>
<proteinExistence type="inferred from homology"/>
<evidence type="ECO:0000313" key="6">
    <source>
        <dbReference type="EMBL" id="MDE5411810.1"/>
    </source>
</evidence>
<organism evidence="6 7">
    <name type="scientific">Alkalihalobacterium chitinilyticum</name>
    <dbReference type="NCBI Taxonomy" id="2980103"/>
    <lineage>
        <taxon>Bacteria</taxon>
        <taxon>Bacillati</taxon>
        <taxon>Bacillota</taxon>
        <taxon>Bacilli</taxon>
        <taxon>Bacillales</taxon>
        <taxon>Bacillaceae</taxon>
        <taxon>Alkalihalobacterium</taxon>
    </lineage>
</organism>
<dbReference type="InterPro" id="IPR000577">
    <property type="entry name" value="Carb_kinase_FGGY"/>
</dbReference>
<dbReference type="InterPro" id="IPR018484">
    <property type="entry name" value="FGGY_N"/>
</dbReference>
<dbReference type="SUPFAM" id="SSF53067">
    <property type="entry name" value="Actin-like ATPase domain"/>
    <property type="match status" value="2"/>
</dbReference>
<feature type="domain" description="Carbohydrate kinase FGGY C-terminal" evidence="5">
    <location>
        <begin position="256"/>
        <end position="449"/>
    </location>
</feature>
<dbReference type="EMBL" id="JAOTPO010000001">
    <property type="protein sequence ID" value="MDE5411810.1"/>
    <property type="molecule type" value="Genomic_DNA"/>
</dbReference>
<reference evidence="6" key="1">
    <citation type="submission" date="2024-05" db="EMBL/GenBank/DDBJ databases">
        <title>Alkalihalobacillus sp. strain MEB203 novel alkaliphilic bacterium from Lonar Lake, India.</title>
        <authorList>
            <person name="Joshi A."/>
            <person name="Thite S."/>
            <person name="Mengade P."/>
        </authorList>
    </citation>
    <scope>NUCLEOTIDE SEQUENCE</scope>
    <source>
        <strain evidence="6">MEB 203</strain>
    </source>
</reference>
<evidence type="ECO:0000259" key="4">
    <source>
        <dbReference type="Pfam" id="PF00370"/>
    </source>
</evidence>
<feature type="domain" description="Carbohydrate kinase FGGY N-terminal" evidence="4">
    <location>
        <begin position="3"/>
        <end position="246"/>
    </location>
</feature>
<dbReference type="PANTHER" id="PTHR43095">
    <property type="entry name" value="SUGAR KINASE"/>
    <property type="match status" value="1"/>
</dbReference>
<evidence type="ECO:0000256" key="2">
    <source>
        <dbReference type="ARBA" id="ARBA00022679"/>
    </source>
</evidence>
<evidence type="ECO:0000256" key="3">
    <source>
        <dbReference type="ARBA" id="ARBA00022777"/>
    </source>
</evidence>
<dbReference type="Gene3D" id="3.30.420.40">
    <property type="match status" value="2"/>
</dbReference>
<evidence type="ECO:0000256" key="1">
    <source>
        <dbReference type="ARBA" id="ARBA00009156"/>
    </source>
</evidence>
<evidence type="ECO:0000313" key="7">
    <source>
        <dbReference type="Proteomes" id="UP001148125"/>
    </source>
</evidence>
<dbReference type="InterPro" id="IPR018485">
    <property type="entry name" value="FGGY_C"/>
</dbReference>
<name>A0ABT5V948_9BACI</name>
<dbReference type="CDD" id="cd07770">
    <property type="entry name" value="ASKHA_NBD_FGGY_GntK"/>
    <property type="match status" value="1"/>
</dbReference>
<dbReference type="Proteomes" id="UP001148125">
    <property type="component" value="Unassembled WGS sequence"/>
</dbReference>
<keyword evidence="3" id="KW-0418">Kinase</keyword>
<comment type="similarity">
    <text evidence="1">Belongs to the FGGY kinase family.</text>
</comment>
<dbReference type="Pfam" id="PF00370">
    <property type="entry name" value="FGGY_N"/>
    <property type="match status" value="1"/>
</dbReference>